<gene>
    <name evidence="2" type="ORF">HJG63_008819</name>
</gene>
<evidence type="ECO:0000256" key="1">
    <source>
        <dbReference type="SAM" id="MobiDB-lite"/>
    </source>
</evidence>
<protein>
    <submittedName>
        <fullName evidence="2">Uncharacterized protein</fullName>
    </submittedName>
</protein>
<dbReference type="EMBL" id="JACASE010000013">
    <property type="protein sequence ID" value="KAF6418797.1"/>
    <property type="molecule type" value="Genomic_DNA"/>
</dbReference>
<evidence type="ECO:0000313" key="3">
    <source>
        <dbReference type="Proteomes" id="UP000593571"/>
    </source>
</evidence>
<reference evidence="2 3" key="1">
    <citation type="journal article" date="2020" name="Nature">
        <title>Six reference-quality genomes reveal evolution of bat adaptations.</title>
        <authorList>
            <person name="Jebb D."/>
            <person name="Huang Z."/>
            <person name="Pippel M."/>
            <person name="Hughes G.M."/>
            <person name="Lavrichenko K."/>
            <person name="Devanna P."/>
            <person name="Winkler S."/>
            <person name="Jermiin L.S."/>
            <person name="Skirmuntt E.C."/>
            <person name="Katzourakis A."/>
            <person name="Burkitt-Gray L."/>
            <person name="Ray D.A."/>
            <person name="Sullivan K.A.M."/>
            <person name="Roscito J.G."/>
            <person name="Kirilenko B.M."/>
            <person name="Davalos L.M."/>
            <person name="Corthals A.P."/>
            <person name="Power M.L."/>
            <person name="Jones G."/>
            <person name="Ransome R.D."/>
            <person name="Dechmann D.K.N."/>
            <person name="Locatelli A.G."/>
            <person name="Puechmaille S.J."/>
            <person name="Fedrigo O."/>
            <person name="Jarvis E.D."/>
            <person name="Hiller M."/>
            <person name="Vernes S.C."/>
            <person name="Myers E.W."/>
            <person name="Teeling E.C."/>
        </authorList>
    </citation>
    <scope>NUCLEOTIDE SEQUENCE [LARGE SCALE GENOMIC DNA]</scope>
    <source>
        <strain evidence="2">MRouAeg1</strain>
        <tissue evidence="2">Muscle</tissue>
    </source>
</reference>
<organism evidence="2 3">
    <name type="scientific">Rousettus aegyptiacus</name>
    <name type="common">Egyptian fruit bat</name>
    <name type="synonym">Pteropus aegyptiacus</name>
    <dbReference type="NCBI Taxonomy" id="9407"/>
    <lineage>
        <taxon>Eukaryota</taxon>
        <taxon>Metazoa</taxon>
        <taxon>Chordata</taxon>
        <taxon>Craniata</taxon>
        <taxon>Vertebrata</taxon>
        <taxon>Euteleostomi</taxon>
        <taxon>Mammalia</taxon>
        <taxon>Eutheria</taxon>
        <taxon>Laurasiatheria</taxon>
        <taxon>Chiroptera</taxon>
        <taxon>Yinpterochiroptera</taxon>
        <taxon>Pteropodoidea</taxon>
        <taxon>Pteropodidae</taxon>
        <taxon>Rousettinae</taxon>
        <taxon>Rousettus</taxon>
    </lineage>
</organism>
<dbReference type="Proteomes" id="UP000593571">
    <property type="component" value="Unassembled WGS sequence"/>
</dbReference>
<feature type="region of interest" description="Disordered" evidence="1">
    <location>
        <begin position="88"/>
        <end position="112"/>
    </location>
</feature>
<dbReference type="AlphaFoldDB" id="A0A7J8D6I4"/>
<sequence length="142" mass="14390">MLRSSPLSVQAPARGTQSPAVSGAQVGGAGGQSALVPLWSVAWEAGVCLASCRGPGAFSLQQATPNAVAQNLRPTHLPVGRCSGRGSAGLSLHRSQVAGRRPQAAGCSPSIPRPSPRDDYCAGLPPWPRSRCPVGQTGCVSV</sequence>
<proteinExistence type="predicted"/>
<comment type="caution">
    <text evidence="2">The sequence shown here is derived from an EMBL/GenBank/DDBJ whole genome shotgun (WGS) entry which is preliminary data.</text>
</comment>
<accession>A0A7J8D6I4</accession>
<evidence type="ECO:0000313" key="2">
    <source>
        <dbReference type="EMBL" id="KAF6418797.1"/>
    </source>
</evidence>
<name>A0A7J8D6I4_ROUAE</name>
<keyword evidence="3" id="KW-1185">Reference proteome</keyword>
<feature type="region of interest" description="Disordered" evidence="1">
    <location>
        <begin position="1"/>
        <end position="27"/>
    </location>
</feature>